<organism evidence="2">
    <name type="scientific">uncultured Sphingosinicella sp</name>
    <dbReference type="NCBI Taxonomy" id="478748"/>
    <lineage>
        <taxon>Bacteria</taxon>
        <taxon>Pseudomonadati</taxon>
        <taxon>Pseudomonadota</taxon>
        <taxon>Alphaproteobacteria</taxon>
        <taxon>Sphingomonadales</taxon>
        <taxon>Sphingosinicellaceae</taxon>
        <taxon>Sphingosinicella</taxon>
        <taxon>environmental samples</taxon>
    </lineage>
</organism>
<evidence type="ECO:0000256" key="1">
    <source>
        <dbReference type="SAM" id="MobiDB-lite"/>
    </source>
</evidence>
<protein>
    <submittedName>
        <fullName evidence="2">Uncharacterized protein</fullName>
    </submittedName>
</protein>
<proteinExistence type="predicted"/>
<name>A0A6J4UEF6_9SPHN</name>
<reference evidence="2" key="1">
    <citation type="submission" date="2020-02" db="EMBL/GenBank/DDBJ databases">
        <authorList>
            <person name="Meier V. D."/>
        </authorList>
    </citation>
    <scope>NUCLEOTIDE SEQUENCE</scope>
    <source>
        <strain evidence="2">AVDCRST_MAG23</strain>
    </source>
</reference>
<feature type="compositionally biased region" description="Basic and acidic residues" evidence="1">
    <location>
        <begin position="10"/>
        <end position="27"/>
    </location>
</feature>
<accession>A0A6J4UEF6</accession>
<dbReference type="AlphaFoldDB" id="A0A6J4UEF6"/>
<dbReference type="EMBL" id="CADCWD010000093">
    <property type="protein sequence ID" value="CAA9548439.1"/>
    <property type="molecule type" value="Genomic_DNA"/>
</dbReference>
<gene>
    <name evidence="2" type="ORF">AVDCRST_MAG23-2763</name>
</gene>
<sequence length="39" mass="4260">APKNHRLRDGRRCSERASGDCAGHRIDLQGSTAGGQRRI</sequence>
<feature type="region of interest" description="Disordered" evidence="1">
    <location>
        <begin position="1"/>
        <end position="39"/>
    </location>
</feature>
<feature type="non-terminal residue" evidence="2">
    <location>
        <position position="1"/>
    </location>
</feature>
<feature type="non-terminal residue" evidence="2">
    <location>
        <position position="39"/>
    </location>
</feature>
<evidence type="ECO:0000313" key="2">
    <source>
        <dbReference type="EMBL" id="CAA9548439.1"/>
    </source>
</evidence>